<protein>
    <submittedName>
        <fullName evidence="2">Uncharacterized protein</fullName>
    </submittedName>
</protein>
<feature type="region of interest" description="Disordered" evidence="1">
    <location>
        <begin position="59"/>
        <end position="97"/>
    </location>
</feature>
<reference evidence="2 3" key="1">
    <citation type="submission" date="2019-11" db="EMBL/GenBank/DDBJ databases">
        <title>Comparative genomics of hydrocarbon-degrading Desulfosarcina strains.</title>
        <authorList>
            <person name="Watanabe M."/>
            <person name="Kojima H."/>
            <person name="Fukui M."/>
        </authorList>
    </citation>
    <scope>NUCLEOTIDE SEQUENCE [LARGE SCALE GENOMIC DNA]</scope>
    <source>
        <strain evidence="2 3">PL12</strain>
    </source>
</reference>
<dbReference type="AlphaFoldDB" id="A0A5K7YU84"/>
<evidence type="ECO:0000313" key="3">
    <source>
        <dbReference type="Proteomes" id="UP000427906"/>
    </source>
</evidence>
<feature type="region of interest" description="Disordered" evidence="1">
    <location>
        <begin position="1"/>
        <end position="28"/>
    </location>
</feature>
<feature type="compositionally biased region" description="Polar residues" evidence="1">
    <location>
        <begin position="70"/>
        <end position="80"/>
    </location>
</feature>
<dbReference type="Proteomes" id="UP000427906">
    <property type="component" value="Chromosome"/>
</dbReference>
<dbReference type="KEGG" id="dalk:DSCA_55090"/>
<name>A0A5K7YU84_9BACT</name>
<dbReference type="EMBL" id="AP021874">
    <property type="protein sequence ID" value="BBO71579.1"/>
    <property type="molecule type" value="Genomic_DNA"/>
</dbReference>
<organism evidence="2 3">
    <name type="scientific">Desulfosarcina alkanivorans</name>
    <dbReference type="NCBI Taxonomy" id="571177"/>
    <lineage>
        <taxon>Bacteria</taxon>
        <taxon>Pseudomonadati</taxon>
        <taxon>Thermodesulfobacteriota</taxon>
        <taxon>Desulfobacteria</taxon>
        <taxon>Desulfobacterales</taxon>
        <taxon>Desulfosarcinaceae</taxon>
        <taxon>Desulfosarcina</taxon>
    </lineage>
</organism>
<evidence type="ECO:0000313" key="2">
    <source>
        <dbReference type="EMBL" id="BBO71579.1"/>
    </source>
</evidence>
<keyword evidence="3" id="KW-1185">Reference proteome</keyword>
<accession>A0A5K7YU84</accession>
<evidence type="ECO:0000256" key="1">
    <source>
        <dbReference type="SAM" id="MobiDB-lite"/>
    </source>
</evidence>
<proteinExistence type="predicted"/>
<sequence length="97" mass="10340">MNAATGAGRLPADMWHGDDPDGPQQPAFMPVALPAVAADIWAEALQQQHWLSHSAKVSTAARRGLADSAAVNTRQKTTASVEGRSEDRKHLMPATLK</sequence>
<gene>
    <name evidence="2" type="ORF">DSCA_55090</name>
</gene>